<evidence type="ECO:0000313" key="2">
    <source>
        <dbReference type="EMBL" id="KAJ7348594.1"/>
    </source>
</evidence>
<accession>A0AAD7A363</accession>
<dbReference type="AlphaFoldDB" id="A0AAD7A363"/>
<gene>
    <name evidence="2" type="ORF">DFH08DRAFT_959987</name>
</gene>
<comment type="caution">
    <text evidence="2">The sequence shown here is derived from an EMBL/GenBank/DDBJ whole genome shotgun (WGS) entry which is preliminary data.</text>
</comment>
<keyword evidence="3" id="KW-1185">Reference proteome</keyword>
<proteinExistence type="predicted"/>
<protein>
    <submittedName>
        <fullName evidence="2">Uncharacterized protein</fullName>
    </submittedName>
</protein>
<sequence length="492" mass="53744">MPRLPWLQSPRLQPEYESCDRPKALSVDRPPSAAFSAHATSSSTSTSSGARAWSFLYLGNDARKRRPLWAHLQRMHHSPLQSDLSYGSDDSTHRREQCLYSTSGSENSIILYASYNLTSAFCASGTTKKKWRTLGGTKDWTSDPDGVYALHRAETAAHASLCAALPTNVDERARRPTRVFGHCFSTCPRHRLGCIRWCSREGRGQGLVWTQCSRSALRTLVDAYPCLPISAMACLSLQAARSTRGDVRAFALARRPRRCAIALASVFGEQLVARARCVVVPVAVAVEPLAWQGARENRDADAGRLTHAKVARKPAGPGRRQPGVPRDDQDAVHLPPAARLPPQPVSVLRICTRAVALLRSRERAAAAVLGEQRAPQHPAHDASDSSLTQRRRIVPHFSLTSLPLVTPLRLVSVNPPQSAPLTTAYFREPPAAHPTPHHAPADPFLPVDLKLPEELAADAPMPISPGDVLVPLHCAHRAGGLGTLSKEDQERW</sequence>
<name>A0AAD7A363_9AGAR</name>
<reference evidence="2" key="1">
    <citation type="submission" date="2023-03" db="EMBL/GenBank/DDBJ databases">
        <title>Massive genome expansion in bonnet fungi (Mycena s.s.) driven by repeated elements and novel gene families across ecological guilds.</title>
        <authorList>
            <consortium name="Lawrence Berkeley National Laboratory"/>
            <person name="Harder C.B."/>
            <person name="Miyauchi S."/>
            <person name="Viragh M."/>
            <person name="Kuo A."/>
            <person name="Thoen E."/>
            <person name="Andreopoulos B."/>
            <person name="Lu D."/>
            <person name="Skrede I."/>
            <person name="Drula E."/>
            <person name="Henrissat B."/>
            <person name="Morin E."/>
            <person name="Kohler A."/>
            <person name="Barry K."/>
            <person name="LaButti K."/>
            <person name="Morin E."/>
            <person name="Salamov A."/>
            <person name="Lipzen A."/>
            <person name="Mereny Z."/>
            <person name="Hegedus B."/>
            <person name="Baldrian P."/>
            <person name="Stursova M."/>
            <person name="Weitz H."/>
            <person name="Taylor A."/>
            <person name="Grigoriev I.V."/>
            <person name="Nagy L.G."/>
            <person name="Martin F."/>
            <person name="Kauserud H."/>
        </authorList>
    </citation>
    <scope>NUCLEOTIDE SEQUENCE</scope>
    <source>
        <strain evidence="2">CBHHK002</strain>
    </source>
</reference>
<organism evidence="2 3">
    <name type="scientific">Mycena albidolilacea</name>
    <dbReference type="NCBI Taxonomy" id="1033008"/>
    <lineage>
        <taxon>Eukaryota</taxon>
        <taxon>Fungi</taxon>
        <taxon>Dikarya</taxon>
        <taxon>Basidiomycota</taxon>
        <taxon>Agaricomycotina</taxon>
        <taxon>Agaricomycetes</taxon>
        <taxon>Agaricomycetidae</taxon>
        <taxon>Agaricales</taxon>
        <taxon>Marasmiineae</taxon>
        <taxon>Mycenaceae</taxon>
        <taxon>Mycena</taxon>
    </lineage>
</organism>
<evidence type="ECO:0000313" key="3">
    <source>
        <dbReference type="Proteomes" id="UP001218218"/>
    </source>
</evidence>
<dbReference type="EMBL" id="JARIHO010000017">
    <property type="protein sequence ID" value="KAJ7348594.1"/>
    <property type="molecule type" value="Genomic_DNA"/>
</dbReference>
<dbReference type="Proteomes" id="UP001218218">
    <property type="component" value="Unassembled WGS sequence"/>
</dbReference>
<evidence type="ECO:0000256" key="1">
    <source>
        <dbReference type="SAM" id="MobiDB-lite"/>
    </source>
</evidence>
<feature type="region of interest" description="Disordered" evidence="1">
    <location>
        <begin position="300"/>
        <end position="333"/>
    </location>
</feature>